<name>A0AAE1CYB9_9GAST</name>
<evidence type="ECO:0000256" key="1">
    <source>
        <dbReference type="SAM" id="MobiDB-lite"/>
    </source>
</evidence>
<keyword evidence="3" id="KW-1185">Reference proteome</keyword>
<organism evidence="2 3">
    <name type="scientific">Elysia crispata</name>
    <name type="common">lettuce slug</name>
    <dbReference type="NCBI Taxonomy" id="231223"/>
    <lineage>
        <taxon>Eukaryota</taxon>
        <taxon>Metazoa</taxon>
        <taxon>Spiralia</taxon>
        <taxon>Lophotrochozoa</taxon>
        <taxon>Mollusca</taxon>
        <taxon>Gastropoda</taxon>
        <taxon>Heterobranchia</taxon>
        <taxon>Euthyneura</taxon>
        <taxon>Panpulmonata</taxon>
        <taxon>Sacoglossa</taxon>
        <taxon>Placobranchoidea</taxon>
        <taxon>Plakobranchidae</taxon>
        <taxon>Elysia</taxon>
    </lineage>
</organism>
<evidence type="ECO:0000313" key="2">
    <source>
        <dbReference type="EMBL" id="KAK3743677.1"/>
    </source>
</evidence>
<protein>
    <submittedName>
        <fullName evidence="2">Uncharacterized protein</fullName>
    </submittedName>
</protein>
<feature type="region of interest" description="Disordered" evidence="1">
    <location>
        <begin position="44"/>
        <end position="108"/>
    </location>
</feature>
<sequence>MFYVVCLVVGGRARKDEGTQISNSKEKKYNKSPFWLQAIINHQTPRTEYSSSSEGSKTPRTEFSSSSEGSKTSRTEFSSSSEGSKTSRTEFSSSSEGSKTPRTEYSCTLIVPRDRKHLEQSTLVLL</sequence>
<gene>
    <name evidence="2" type="ORF">RRG08_030799</name>
</gene>
<dbReference type="AlphaFoldDB" id="A0AAE1CYB9"/>
<reference evidence="2" key="1">
    <citation type="journal article" date="2023" name="G3 (Bethesda)">
        <title>A reference genome for the long-term kleptoplast-retaining sea slug Elysia crispata morphotype clarki.</title>
        <authorList>
            <person name="Eastman K.E."/>
            <person name="Pendleton A.L."/>
            <person name="Shaikh M.A."/>
            <person name="Suttiyut T."/>
            <person name="Ogas R."/>
            <person name="Tomko P."/>
            <person name="Gavelis G."/>
            <person name="Widhalm J.R."/>
            <person name="Wisecaver J.H."/>
        </authorList>
    </citation>
    <scope>NUCLEOTIDE SEQUENCE</scope>
    <source>
        <strain evidence="2">ECLA1</strain>
    </source>
</reference>
<evidence type="ECO:0000313" key="3">
    <source>
        <dbReference type="Proteomes" id="UP001283361"/>
    </source>
</evidence>
<dbReference type="Proteomes" id="UP001283361">
    <property type="component" value="Unassembled WGS sequence"/>
</dbReference>
<comment type="caution">
    <text evidence="2">The sequence shown here is derived from an EMBL/GenBank/DDBJ whole genome shotgun (WGS) entry which is preliminary data.</text>
</comment>
<feature type="compositionally biased region" description="Polar residues" evidence="1">
    <location>
        <begin position="44"/>
        <end position="58"/>
    </location>
</feature>
<proteinExistence type="predicted"/>
<feature type="compositionally biased region" description="Low complexity" evidence="1">
    <location>
        <begin position="61"/>
        <end position="98"/>
    </location>
</feature>
<accession>A0AAE1CYB9</accession>
<dbReference type="EMBL" id="JAWDGP010006299">
    <property type="protein sequence ID" value="KAK3743677.1"/>
    <property type="molecule type" value="Genomic_DNA"/>
</dbReference>